<gene>
    <name evidence="1" type="ORF">I532_23624</name>
</gene>
<dbReference type="GO" id="GO:0008483">
    <property type="term" value="F:transaminase activity"/>
    <property type="evidence" value="ECO:0007669"/>
    <property type="project" value="UniProtKB-KW"/>
</dbReference>
<evidence type="ECO:0000313" key="2">
    <source>
        <dbReference type="Proteomes" id="UP000012081"/>
    </source>
</evidence>
<dbReference type="EMBL" id="APBN01000019">
    <property type="protein sequence ID" value="EMT50195.1"/>
    <property type="molecule type" value="Genomic_DNA"/>
</dbReference>
<keyword evidence="1" id="KW-0808">Transferase</keyword>
<sequence>MLAGLEAVLIRMGAKVHRGEALQAALDVYEIPS</sequence>
<keyword evidence="1" id="KW-0032">Aminotransferase</keyword>
<proteinExistence type="predicted"/>
<dbReference type="STRING" id="1300222.I532_23624"/>
<dbReference type="AlphaFoldDB" id="M8E404"/>
<evidence type="ECO:0000313" key="1">
    <source>
        <dbReference type="EMBL" id="EMT50195.1"/>
    </source>
</evidence>
<protein>
    <submittedName>
        <fullName evidence="1">Aminotransferase</fullName>
    </submittedName>
</protein>
<organism evidence="1 2">
    <name type="scientific">Brevibacillus borstelensis AK1</name>
    <dbReference type="NCBI Taxonomy" id="1300222"/>
    <lineage>
        <taxon>Bacteria</taxon>
        <taxon>Bacillati</taxon>
        <taxon>Bacillota</taxon>
        <taxon>Bacilli</taxon>
        <taxon>Bacillales</taxon>
        <taxon>Paenibacillaceae</taxon>
        <taxon>Brevibacillus</taxon>
    </lineage>
</organism>
<name>M8E404_9BACL</name>
<keyword evidence="2" id="KW-1185">Reference proteome</keyword>
<comment type="caution">
    <text evidence="1">The sequence shown here is derived from an EMBL/GenBank/DDBJ whole genome shotgun (WGS) entry which is preliminary data.</text>
</comment>
<reference evidence="1 2" key="1">
    <citation type="submission" date="2013-03" db="EMBL/GenBank/DDBJ databases">
        <title>Assembly of a new bacterial strain Brevibacillus borstelensis AK1.</title>
        <authorList>
            <person name="Rajan I."/>
            <person name="PoliReddy D."/>
            <person name="Sugumar T."/>
            <person name="Rathinam K."/>
            <person name="Alqarawi S."/>
            <person name="Khalil A.B."/>
            <person name="Sivakumar N."/>
        </authorList>
    </citation>
    <scope>NUCLEOTIDE SEQUENCE [LARGE SCALE GENOMIC DNA]</scope>
    <source>
        <strain evidence="1 2">AK1</strain>
    </source>
</reference>
<accession>M8E404</accession>
<dbReference type="Proteomes" id="UP000012081">
    <property type="component" value="Unassembled WGS sequence"/>
</dbReference>